<dbReference type="SUPFAM" id="SSF51445">
    <property type="entry name" value="(Trans)glycosidases"/>
    <property type="match status" value="1"/>
</dbReference>
<dbReference type="InterPro" id="IPR045857">
    <property type="entry name" value="O16G_dom_2"/>
</dbReference>
<dbReference type="PANTHER" id="PTHR10357">
    <property type="entry name" value="ALPHA-AMYLASE FAMILY MEMBER"/>
    <property type="match status" value="1"/>
</dbReference>
<sequence>MTSPHSSRPWWRDAVIYQVYLRSFADGNGDGIGDIAGLRSRLPYLAELGVDALWLNPWYTSPQVDAGYDISDYRAIDPCFGTLDEAKGLINEAHQHGIRLILDLVPNHTSDQHRWFQEALSGGPGSPARRRYHVRPGQGPRGSEPPNNWPSIFGGPAWTRTTDPDGTPGDWYLHLFAPEQPDLNWDHPEVRAEFEDVLRFWLDLGVDGFRIDVAHGLTKDPAYPDLDATDSELLGSARTEAHPYFDRDETLAIYQDWRRMLDSYDGERLFVAEAWVSDATRTARYLTPDRLHTAFNFGLLGCPWDAEAFRSEIEQALRVLDGVGAPATWVLSNHDVVRHVTRYGRQDTSLQDAKRHYGSPVDLTLGERRARAAVQLVMALPGGAYVYQGEELGLPEVENLPPDTWQDPSRHWSDHPDPVRDGCRVPLPWSGAAPPFGFSPDDAHARPWLPQPRQWKDRTVAAQLDDPGSMLAHYRAVLRHRKQLGDFADGTPLTWLPAPNGVLAFRRGDVVCITNLSRTGVPLPPDQEILLASTHIAAPQLPPDTTVWLSAQTDRDQRSRSEPHHRS</sequence>
<evidence type="ECO:0000313" key="3">
    <source>
        <dbReference type="EMBL" id="MCQ4084064.1"/>
    </source>
</evidence>
<comment type="similarity">
    <text evidence="1">Belongs to the glycosyl hydrolase 13 family.</text>
</comment>
<name>A0ABT1Q2B9_9ACTN</name>
<dbReference type="Gene3D" id="3.90.400.10">
    <property type="entry name" value="Oligo-1,6-glucosidase, Domain 2"/>
    <property type="match status" value="1"/>
</dbReference>
<organism evidence="3 4">
    <name type="scientific">Streptomyces humicola</name>
    <dbReference type="NCBI Taxonomy" id="2953240"/>
    <lineage>
        <taxon>Bacteria</taxon>
        <taxon>Bacillati</taxon>
        <taxon>Actinomycetota</taxon>
        <taxon>Actinomycetes</taxon>
        <taxon>Kitasatosporales</taxon>
        <taxon>Streptomycetaceae</taxon>
        <taxon>Streptomyces</taxon>
    </lineage>
</organism>
<protein>
    <submittedName>
        <fullName evidence="3">Glycoside hydrolase family 13 protein</fullName>
    </submittedName>
</protein>
<feature type="domain" description="Glycosyl hydrolase family 13 catalytic" evidence="2">
    <location>
        <begin position="18"/>
        <end position="424"/>
    </location>
</feature>
<dbReference type="Gene3D" id="3.20.20.80">
    <property type="entry name" value="Glycosidases"/>
    <property type="match status" value="2"/>
</dbReference>
<reference evidence="3" key="1">
    <citation type="submission" date="2022-06" db="EMBL/GenBank/DDBJ databases">
        <title>Draft genome sequence of Streptomyces sp. RB6PN25 isolated from peat swamp forest in Thailand.</title>
        <authorList>
            <person name="Duangmal K."/>
            <person name="Klaysubun C."/>
        </authorList>
    </citation>
    <scope>NUCLEOTIDE SEQUENCE</scope>
    <source>
        <strain evidence="3">RB6PN25</strain>
    </source>
</reference>
<dbReference type="InterPro" id="IPR017853">
    <property type="entry name" value="GH"/>
</dbReference>
<keyword evidence="3" id="KW-0378">Hydrolase</keyword>
<dbReference type="GO" id="GO:0016787">
    <property type="term" value="F:hydrolase activity"/>
    <property type="evidence" value="ECO:0007669"/>
    <property type="project" value="UniProtKB-KW"/>
</dbReference>
<gene>
    <name evidence="3" type="ORF">NGB36_26660</name>
</gene>
<dbReference type="CDD" id="cd11332">
    <property type="entry name" value="AmyAc_OligoGlu_TS"/>
    <property type="match status" value="1"/>
</dbReference>
<dbReference type="PANTHER" id="PTHR10357:SF179">
    <property type="entry name" value="NEUTRAL AND BASIC AMINO ACID TRANSPORT PROTEIN RBAT"/>
    <property type="match status" value="1"/>
</dbReference>
<dbReference type="RefSeq" id="WP_255923103.1">
    <property type="nucleotide sequence ID" value="NZ_JANFNG010000029.1"/>
</dbReference>
<keyword evidence="4" id="KW-1185">Reference proteome</keyword>
<comment type="caution">
    <text evidence="3">The sequence shown here is derived from an EMBL/GenBank/DDBJ whole genome shotgun (WGS) entry which is preliminary data.</text>
</comment>
<evidence type="ECO:0000256" key="1">
    <source>
        <dbReference type="ARBA" id="ARBA00008061"/>
    </source>
</evidence>
<proteinExistence type="inferred from homology"/>
<dbReference type="InterPro" id="IPR006047">
    <property type="entry name" value="GH13_cat_dom"/>
</dbReference>
<dbReference type="Proteomes" id="UP001057702">
    <property type="component" value="Unassembled WGS sequence"/>
</dbReference>
<evidence type="ECO:0000313" key="4">
    <source>
        <dbReference type="Proteomes" id="UP001057702"/>
    </source>
</evidence>
<dbReference type="Pfam" id="PF00128">
    <property type="entry name" value="Alpha-amylase"/>
    <property type="match status" value="1"/>
</dbReference>
<accession>A0ABT1Q2B9</accession>
<evidence type="ECO:0000259" key="2">
    <source>
        <dbReference type="SMART" id="SM00642"/>
    </source>
</evidence>
<dbReference type="SMART" id="SM00642">
    <property type="entry name" value="Aamy"/>
    <property type="match status" value="1"/>
</dbReference>
<dbReference type="EMBL" id="JANFNG010000029">
    <property type="protein sequence ID" value="MCQ4084064.1"/>
    <property type="molecule type" value="Genomic_DNA"/>
</dbReference>